<organism evidence="1 2">
    <name type="scientific">Brassica oleracea var. oleracea</name>
    <dbReference type="NCBI Taxonomy" id="109376"/>
    <lineage>
        <taxon>Eukaryota</taxon>
        <taxon>Viridiplantae</taxon>
        <taxon>Streptophyta</taxon>
        <taxon>Embryophyta</taxon>
        <taxon>Tracheophyta</taxon>
        <taxon>Spermatophyta</taxon>
        <taxon>Magnoliopsida</taxon>
        <taxon>eudicotyledons</taxon>
        <taxon>Gunneridae</taxon>
        <taxon>Pentapetalae</taxon>
        <taxon>rosids</taxon>
        <taxon>malvids</taxon>
        <taxon>Brassicales</taxon>
        <taxon>Brassicaceae</taxon>
        <taxon>Brassiceae</taxon>
        <taxon>Brassica</taxon>
    </lineage>
</organism>
<dbReference type="HOGENOM" id="CLU_2593097_0_0_1"/>
<accession>A0A0D3DM10</accession>
<evidence type="ECO:0000313" key="1">
    <source>
        <dbReference type="EnsemblPlants" id="Bo8g040900.1"/>
    </source>
</evidence>
<protein>
    <submittedName>
        <fullName evidence="1">Uncharacterized protein</fullName>
    </submittedName>
</protein>
<proteinExistence type="predicted"/>
<dbReference type="Proteomes" id="UP000032141">
    <property type="component" value="Chromosome C8"/>
</dbReference>
<name>A0A0D3DM10_BRAOL</name>
<reference evidence="1 2" key="1">
    <citation type="journal article" date="2014" name="Genome Biol.">
        <title>Transcriptome and methylome profiling reveals relics of genome dominance in the mesopolyploid Brassica oleracea.</title>
        <authorList>
            <person name="Parkin I.A."/>
            <person name="Koh C."/>
            <person name="Tang H."/>
            <person name="Robinson S.J."/>
            <person name="Kagale S."/>
            <person name="Clarke W.E."/>
            <person name="Town C.D."/>
            <person name="Nixon J."/>
            <person name="Krishnakumar V."/>
            <person name="Bidwell S.L."/>
            <person name="Denoeud F."/>
            <person name="Belcram H."/>
            <person name="Links M.G."/>
            <person name="Just J."/>
            <person name="Clarke C."/>
            <person name="Bender T."/>
            <person name="Huebert T."/>
            <person name="Mason A.S."/>
            <person name="Pires J.C."/>
            <person name="Barker G."/>
            <person name="Moore J."/>
            <person name="Walley P.G."/>
            <person name="Manoli S."/>
            <person name="Batley J."/>
            <person name="Edwards D."/>
            <person name="Nelson M.N."/>
            <person name="Wang X."/>
            <person name="Paterson A.H."/>
            <person name="King G."/>
            <person name="Bancroft I."/>
            <person name="Chalhoub B."/>
            <person name="Sharpe A.G."/>
        </authorList>
    </citation>
    <scope>NUCLEOTIDE SEQUENCE</scope>
    <source>
        <strain evidence="1 2">cv. TO1000</strain>
    </source>
</reference>
<dbReference type="EnsemblPlants" id="Bo8g040900.1">
    <property type="protein sequence ID" value="Bo8g040900.1"/>
    <property type="gene ID" value="Bo8g040900"/>
</dbReference>
<evidence type="ECO:0000313" key="2">
    <source>
        <dbReference type="Proteomes" id="UP000032141"/>
    </source>
</evidence>
<sequence>MENSHELVSSARGILDASNYGLWKSRMRSIIRGIDAMEWILNLMKGYLRTPFKDQAERGSRVNQEIELLVRVCLVIGCQS</sequence>
<keyword evidence="2" id="KW-1185">Reference proteome</keyword>
<dbReference type="AlphaFoldDB" id="A0A0D3DM10"/>
<dbReference type="Gramene" id="Bo8g040900.1">
    <property type="protein sequence ID" value="Bo8g040900.1"/>
    <property type="gene ID" value="Bo8g040900"/>
</dbReference>
<reference evidence="1" key="2">
    <citation type="submission" date="2015-03" db="UniProtKB">
        <authorList>
            <consortium name="EnsemblPlants"/>
        </authorList>
    </citation>
    <scope>IDENTIFICATION</scope>
</reference>